<proteinExistence type="predicted"/>
<sequence>MKIVGFLLISFICFCSIQNDILYAEQTTIDIRGEIVNSTQEVGVGEMVSVALHINTLDSEPQTQHTFTDSKSSFLFEDVPYSQDKLYGVSTIYQGAVYVRNISIESGIAKPALLSVYDTSTEDDMIFLSKGSFSVTGIDSLNQKISILELATISNRSKLTYV</sequence>
<evidence type="ECO:0000313" key="1">
    <source>
        <dbReference type="EMBL" id="SVB12093.1"/>
    </source>
</evidence>
<feature type="non-terminal residue" evidence="1">
    <location>
        <position position="162"/>
    </location>
</feature>
<organism evidence="1">
    <name type="scientific">marine metagenome</name>
    <dbReference type="NCBI Taxonomy" id="408172"/>
    <lineage>
        <taxon>unclassified sequences</taxon>
        <taxon>metagenomes</taxon>
        <taxon>ecological metagenomes</taxon>
    </lineage>
</organism>
<dbReference type="EMBL" id="UINC01029414">
    <property type="protein sequence ID" value="SVB12093.1"/>
    <property type="molecule type" value="Genomic_DNA"/>
</dbReference>
<reference evidence="1" key="1">
    <citation type="submission" date="2018-05" db="EMBL/GenBank/DDBJ databases">
        <authorList>
            <person name="Lanie J.A."/>
            <person name="Ng W.-L."/>
            <person name="Kazmierczak K.M."/>
            <person name="Andrzejewski T.M."/>
            <person name="Davidsen T.M."/>
            <person name="Wayne K.J."/>
            <person name="Tettelin H."/>
            <person name="Glass J.I."/>
            <person name="Rusch D."/>
            <person name="Podicherti R."/>
            <person name="Tsui H.-C.T."/>
            <person name="Winkler M.E."/>
        </authorList>
    </citation>
    <scope>NUCLEOTIDE SEQUENCE</scope>
</reference>
<accession>A0A382BFR0</accession>
<name>A0A382BFR0_9ZZZZ</name>
<dbReference type="AlphaFoldDB" id="A0A382BFR0"/>
<protein>
    <submittedName>
        <fullName evidence="1">Uncharacterized protein</fullName>
    </submittedName>
</protein>
<gene>
    <name evidence="1" type="ORF">METZ01_LOCUS164947</name>
</gene>